<protein>
    <recommendedName>
        <fullName evidence="9">Transcription factor domain-containing protein</fullName>
    </recommendedName>
</protein>
<keyword evidence="3" id="KW-0238">DNA-binding</keyword>
<evidence type="ECO:0000313" key="7">
    <source>
        <dbReference type="EMBL" id="TGJ84662.1"/>
    </source>
</evidence>
<gene>
    <name evidence="7" type="ORF">E0Z10_g4100</name>
</gene>
<evidence type="ECO:0008006" key="9">
    <source>
        <dbReference type="Google" id="ProtNLM"/>
    </source>
</evidence>
<keyword evidence="4" id="KW-0804">Transcription</keyword>
<dbReference type="AlphaFoldDB" id="A0A4Z0Z817"/>
<dbReference type="CDD" id="cd12148">
    <property type="entry name" value="fungal_TF_MHR"/>
    <property type="match status" value="1"/>
</dbReference>
<keyword evidence="5" id="KW-0539">Nucleus</keyword>
<evidence type="ECO:0000256" key="6">
    <source>
        <dbReference type="SAM" id="MobiDB-lite"/>
    </source>
</evidence>
<reference evidence="7 8" key="1">
    <citation type="submission" date="2019-03" db="EMBL/GenBank/DDBJ databases">
        <title>Draft genome sequence of Xylaria hypoxylon DSM 108379, a ubiquitous saprotrophic-parasitic fungi on hardwood.</title>
        <authorList>
            <person name="Buettner E."/>
            <person name="Leonhardt S."/>
            <person name="Gebauer A.M."/>
            <person name="Liers C."/>
            <person name="Hofrichter M."/>
            <person name="Kellner H."/>
        </authorList>
    </citation>
    <scope>NUCLEOTIDE SEQUENCE [LARGE SCALE GENOMIC DNA]</scope>
    <source>
        <strain evidence="7 8">DSM 108379</strain>
    </source>
</reference>
<name>A0A4Z0Z817_9PEZI</name>
<dbReference type="OrthoDB" id="3163292at2759"/>
<accession>A0A4Z0Z817</accession>
<keyword evidence="2" id="KW-0805">Transcription regulation</keyword>
<dbReference type="PANTHER" id="PTHR31845">
    <property type="entry name" value="FINGER DOMAIN PROTEIN, PUTATIVE-RELATED"/>
    <property type="match status" value="1"/>
</dbReference>
<dbReference type="GO" id="GO:0005634">
    <property type="term" value="C:nucleus"/>
    <property type="evidence" value="ECO:0007669"/>
    <property type="project" value="UniProtKB-SubCell"/>
</dbReference>
<evidence type="ECO:0000256" key="4">
    <source>
        <dbReference type="ARBA" id="ARBA00023163"/>
    </source>
</evidence>
<evidence type="ECO:0000256" key="5">
    <source>
        <dbReference type="ARBA" id="ARBA00023242"/>
    </source>
</evidence>
<dbReference type="Proteomes" id="UP000297716">
    <property type="component" value="Unassembled WGS sequence"/>
</dbReference>
<evidence type="ECO:0000313" key="8">
    <source>
        <dbReference type="Proteomes" id="UP000297716"/>
    </source>
</evidence>
<evidence type="ECO:0000256" key="1">
    <source>
        <dbReference type="ARBA" id="ARBA00004123"/>
    </source>
</evidence>
<evidence type="ECO:0000256" key="2">
    <source>
        <dbReference type="ARBA" id="ARBA00023015"/>
    </source>
</evidence>
<dbReference type="GO" id="GO:0000976">
    <property type="term" value="F:transcription cis-regulatory region binding"/>
    <property type="evidence" value="ECO:0007669"/>
    <property type="project" value="TreeGrafter"/>
</dbReference>
<keyword evidence="8" id="KW-1185">Reference proteome</keyword>
<dbReference type="PANTHER" id="PTHR31845:SF21">
    <property type="entry name" value="REGULATORY PROTEIN LEU3"/>
    <property type="match status" value="1"/>
</dbReference>
<feature type="compositionally biased region" description="Polar residues" evidence="6">
    <location>
        <begin position="30"/>
        <end position="47"/>
    </location>
</feature>
<organism evidence="7 8">
    <name type="scientific">Xylaria hypoxylon</name>
    <dbReference type="NCBI Taxonomy" id="37992"/>
    <lineage>
        <taxon>Eukaryota</taxon>
        <taxon>Fungi</taxon>
        <taxon>Dikarya</taxon>
        <taxon>Ascomycota</taxon>
        <taxon>Pezizomycotina</taxon>
        <taxon>Sordariomycetes</taxon>
        <taxon>Xylariomycetidae</taxon>
        <taxon>Xylariales</taxon>
        <taxon>Xylariaceae</taxon>
        <taxon>Xylaria</taxon>
    </lineage>
</organism>
<dbReference type="EMBL" id="SKBN01000062">
    <property type="protein sequence ID" value="TGJ84662.1"/>
    <property type="molecule type" value="Genomic_DNA"/>
</dbReference>
<feature type="region of interest" description="Disordered" evidence="6">
    <location>
        <begin position="1"/>
        <end position="47"/>
    </location>
</feature>
<dbReference type="InterPro" id="IPR051089">
    <property type="entry name" value="prtT"/>
</dbReference>
<sequence length="484" mass="53564">MPARKYDTERIEAMSKELNELRNQGLKPGTTGTDDSGSSPGVAETSSLTIPTDNFNLPIDTVKIGSVVISAEAAVEAFKTTFIRGAFQSDSRAIPRYGEKRSFTIAAASAKDPGLVIIMHVANASDFTGLHRAGPPPSRDKSILSENTLERIRTWLGCFYVSGSLSMNFGFRIMLDSSSELSRINACLQECPIPPEFASEIKLQGIIAEFNNILSHTANDGASDSSILQLLDRELDSLRSLYPDQWPRMLEYNTLVAKLHMYALVISRDGIGNTARDILLKLSFSTALRIIYLANMRHNEDLRESHGMRALRQYGMLPKAYFKGLGFATAFLLRYFSLNTTASTEEQQLAADHVALSCAIFKSCSTYLTDEYGRAAMIFGELCQRAPMAIDSQRVTPGDRAGTMILIKSIQLAAQKRTASNIEPPIPPSGQSFPSDPNLNPSMNETLDSWMMDTMFSDQYWNDPSWDALNLPFMETQFPPRQNG</sequence>
<proteinExistence type="predicted"/>
<feature type="compositionally biased region" description="Basic and acidic residues" evidence="6">
    <location>
        <begin position="1"/>
        <end position="20"/>
    </location>
</feature>
<dbReference type="GO" id="GO:0000981">
    <property type="term" value="F:DNA-binding transcription factor activity, RNA polymerase II-specific"/>
    <property type="evidence" value="ECO:0007669"/>
    <property type="project" value="TreeGrafter"/>
</dbReference>
<comment type="subcellular location">
    <subcellularLocation>
        <location evidence="1">Nucleus</location>
    </subcellularLocation>
</comment>
<dbReference type="STRING" id="37992.A0A4Z0Z817"/>
<comment type="caution">
    <text evidence="7">The sequence shown here is derived from an EMBL/GenBank/DDBJ whole genome shotgun (WGS) entry which is preliminary data.</text>
</comment>
<evidence type="ECO:0000256" key="3">
    <source>
        <dbReference type="ARBA" id="ARBA00023125"/>
    </source>
</evidence>